<evidence type="ECO:0000256" key="2">
    <source>
        <dbReference type="ARBA" id="ARBA00023054"/>
    </source>
</evidence>
<comment type="similarity">
    <text evidence="1">Belongs to the GOLGA6 family.</text>
</comment>
<keyword evidence="2" id="KW-0175">Coiled coil</keyword>
<reference evidence="4" key="3">
    <citation type="submission" date="2025-09" db="UniProtKB">
        <authorList>
            <consortium name="Ensembl"/>
        </authorList>
    </citation>
    <scope>IDENTIFICATION</scope>
</reference>
<dbReference type="AlphaFoldDB" id="A0A2I3GPL1"/>
<feature type="compositionally biased region" description="Polar residues" evidence="3">
    <location>
        <begin position="20"/>
        <end position="32"/>
    </location>
</feature>
<gene>
    <name evidence="4" type="primary">LOC100594254</name>
</gene>
<accession>A0A2I3GPL1</accession>
<evidence type="ECO:0000256" key="1">
    <source>
        <dbReference type="ARBA" id="ARBA00008368"/>
    </source>
</evidence>
<sequence>QWNSADVGTGATDNKRKKINNGTNPETTTSGGCRSPEDKQQNPAQLEEEKKASHQHQQALRRQLEAQVHTIQILMCQKTELEIALYYSQDATRKFEGGNLGTSSSFNLALSQSKDLAGCLHHSWNFAGELQRALSAVSTQHKHADRVSPTTCPVPWEPSFADGGMSLKVPPPMSLFPFGVQTNTLQEEKMWRQEEKLQDQEKIRKQKEKMWRQQEERLRQQEKQMREEEKMREQEKMWRQEEKLRKQEKELRELEERRRCGRRRRGWTSHPGSVEPARGAGDSSPHDNCTAQQIMQLLPGTKNAHECPVLGSTSCIPFFYRGDKKKMKIINI</sequence>
<dbReference type="GeneTree" id="ENSGT00940000163338"/>
<protein>
    <submittedName>
        <fullName evidence="4">Uncharacterized protein</fullName>
    </submittedName>
</protein>
<evidence type="ECO:0000256" key="3">
    <source>
        <dbReference type="SAM" id="MobiDB-lite"/>
    </source>
</evidence>
<dbReference type="EMBL" id="ADFV01035206">
    <property type="status" value="NOT_ANNOTATED_CDS"/>
    <property type="molecule type" value="Genomic_DNA"/>
</dbReference>
<dbReference type="PANTHER" id="PTHR23143">
    <property type="entry name" value="TRICHOHYALIN-RELATED"/>
    <property type="match status" value="1"/>
</dbReference>
<organism evidence="4 5">
    <name type="scientific">Nomascus leucogenys</name>
    <name type="common">Northern white-cheeked gibbon</name>
    <name type="synonym">Hylobates leucogenys</name>
    <dbReference type="NCBI Taxonomy" id="61853"/>
    <lineage>
        <taxon>Eukaryota</taxon>
        <taxon>Metazoa</taxon>
        <taxon>Chordata</taxon>
        <taxon>Craniata</taxon>
        <taxon>Vertebrata</taxon>
        <taxon>Euteleostomi</taxon>
        <taxon>Mammalia</taxon>
        <taxon>Eutheria</taxon>
        <taxon>Euarchontoglires</taxon>
        <taxon>Primates</taxon>
        <taxon>Haplorrhini</taxon>
        <taxon>Catarrhini</taxon>
        <taxon>Hylobatidae</taxon>
        <taxon>Nomascus</taxon>
    </lineage>
</organism>
<dbReference type="Pfam" id="PF19046">
    <property type="entry name" value="GM130_C"/>
    <property type="match status" value="1"/>
</dbReference>
<name>A0A2I3GPL1_NOMLE</name>
<evidence type="ECO:0000313" key="4">
    <source>
        <dbReference type="Ensembl" id="ENSNLEP00000033202.1"/>
    </source>
</evidence>
<dbReference type="EMBL" id="ADFV01035205">
    <property type="status" value="NOT_ANNOTATED_CDS"/>
    <property type="molecule type" value="Genomic_DNA"/>
</dbReference>
<reference evidence="4 5" key="1">
    <citation type="submission" date="2012-10" db="EMBL/GenBank/DDBJ databases">
        <authorList>
            <consortium name="Gibbon Genome Sequencing Consortium"/>
        </authorList>
    </citation>
    <scope>NUCLEOTIDE SEQUENCE [LARGE SCALE GENOMIC DNA]</scope>
</reference>
<reference evidence="4" key="2">
    <citation type="submission" date="2025-08" db="UniProtKB">
        <authorList>
            <consortium name="Ensembl"/>
        </authorList>
    </citation>
    <scope>IDENTIFICATION</scope>
</reference>
<dbReference type="InterPro" id="IPR043937">
    <property type="entry name" value="GOLGA_C"/>
</dbReference>
<dbReference type="GO" id="GO:0005801">
    <property type="term" value="C:cis-Golgi network"/>
    <property type="evidence" value="ECO:0007669"/>
    <property type="project" value="InterPro"/>
</dbReference>
<feature type="region of interest" description="Disordered" evidence="3">
    <location>
        <begin position="252"/>
        <end position="288"/>
    </location>
</feature>
<dbReference type="Ensembl" id="ENSNLET00000038164.1">
    <property type="protein sequence ID" value="ENSNLEP00000033202.1"/>
    <property type="gene ID" value="ENSNLEG00000028832.1"/>
</dbReference>
<dbReference type="InterPro" id="IPR026737">
    <property type="entry name" value="GOLGA6L"/>
</dbReference>
<proteinExistence type="inferred from homology"/>
<keyword evidence="5" id="KW-1185">Reference proteome</keyword>
<dbReference type="PANTHER" id="PTHR23143:SF22">
    <property type="entry name" value="GOLGIN SUBFAMILY A MEMBER 6-LIKE PROTEIN 7"/>
    <property type="match status" value="1"/>
</dbReference>
<feature type="region of interest" description="Disordered" evidence="3">
    <location>
        <begin position="1"/>
        <end position="58"/>
    </location>
</feature>
<dbReference type="Proteomes" id="UP000001073">
    <property type="component" value="Chromosome 6"/>
</dbReference>
<evidence type="ECO:0000313" key="5">
    <source>
        <dbReference type="Proteomes" id="UP000001073"/>
    </source>
</evidence>